<name>X1B4M8_9ZZZZ</name>
<comment type="caution">
    <text evidence="2">The sequence shown here is derived from an EMBL/GenBank/DDBJ whole genome shotgun (WGS) entry which is preliminary data.</text>
</comment>
<feature type="non-terminal residue" evidence="2">
    <location>
        <position position="64"/>
    </location>
</feature>
<reference evidence="2" key="1">
    <citation type="journal article" date="2014" name="Front. Microbiol.">
        <title>High frequency of phylogenetically diverse reductive dehalogenase-homologous genes in deep subseafloor sedimentary metagenomes.</title>
        <authorList>
            <person name="Kawai M."/>
            <person name="Futagami T."/>
            <person name="Toyoda A."/>
            <person name="Takaki Y."/>
            <person name="Nishi S."/>
            <person name="Hori S."/>
            <person name="Arai W."/>
            <person name="Tsubouchi T."/>
            <person name="Morono Y."/>
            <person name="Uchiyama I."/>
            <person name="Ito T."/>
            <person name="Fujiyama A."/>
            <person name="Inagaki F."/>
            <person name="Takami H."/>
        </authorList>
    </citation>
    <scope>NUCLEOTIDE SEQUENCE</scope>
    <source>
        <strain evidence="2">Expedition CK06-06</strain>
    </source>
</reference>
<dbReference type="InterPro" id="IPR011050">
    <property type="entry name" value="Pectin_lyase_fold/virulence"/>
</dbReference>
<dbReference type="InterPro" id="IPR022441">
    <property type="entry name" value="Para_beta_helix_rpt-2"/>
</dbReference>
<dbReference type="EMBL" id="BART01014984">
    <property type="protein sequence ID" value="GAG79153.1"/>
    <property type="molecule type" value="Genomic_DNA"/>
</dbReference>
<feature type="non-terminal residue" evidence="2">
    <location>
        <position position="1"/>
    </location>
</feature>
<dbReference type="InterPro" id="IPR039448">
    <property type="entry name" value="Beta_helix"/>
</dbReference>
<dbReference type="NCBIfam" id="TIGR03804">
    <property type="entry name" value="para_beta_helix"/>
    <property type="match status" value="2"/>
</dbReference>
<feature type="domain" description="Right handed beta helix" evidence="1">
    <location>
        <begin position="2"/>
        <end position="63"/>
    </location>
</feature>
<organism evidence="2">
    <name type="scientific">marine sediment metagenome</name>
    <dbReference type="NCBI Taxonomy" id="412755"/>
    <lineage>
        <taxon>unclassified sequences</taxon>
        <taxon>metagenomes</taxon>
        <taxon>ecological metagenomes</taxon>
    </lineage>
</organism>
<evidence type="ECO:0000259" key="1">
    <source>
        <dbReference type="Pfam" id="PF13229"/>
    </source>
</evidence>
<dbReference type="Gene3D" id="2.160.20.10">
    <property type="entry name" value="Single-stranded right-handed beta-helix, Pectin lyase-like"/>
    <property type="match status" value="1"/>
</dbReference>
<protein>
    <recommendedName>
        <fullName evidence="1">Right handed beta helix domain-containing protein</fullName>
    </recommendedName>
</protein>
<sequence length="64" mass="6921">NGFSMTDGVNITCINNLAYNNLLNGLRLFSSDDSKVESNNAHHNGEDGIRILTNAVRNVITGNT</sequence>
<dbReference type="SUPFAM" id="SSF51126">
    <property type="entry name" value="Pectin lyase-like"/>
    <property type="match status" value="1"/>
</dbReference>
<dbReference type="AlphaFoldDB" id="X1B4M8"/>
<accession>X1B4M8</accession>
<dbReference type="Pfam" id="PF13229">
    <property type="entry name" value="Beta_helix"/>
    <property type="match status" value="1"/>
</dbReference>
<evidence type="ECO:0000313" key="2">
    <source>
        <dbReference type="EMBL" id="GAG79153.1"/>
    </source>
</evidence>
<proteinExistence type="predicted"/>
<dbReference type="InterPro" id="IPR012334">
    <property type="entry name" value="Pectin_lyas_fold"/>
</dbReference>
<gene>
    <name evidence="2" type="ORF">S01H4_29373</name>
</gene>